<accession>D4JYS4</accession>
<dbReference type="BioCyc" id="FPRA718252:G1375-1464-MONOMER"/>
<gene>
    <name evidence="1" type="ORF">FP2_17270</name>
</gene>
<organism evidence="1 2">
    <name type="scientific">Faecalibacterium prausnitzii L2-6</name>
    <dbReference type="NCBI Taxonomy" id="718252"/>
    <lineage>
        <taxon>Bacteria</taxon>
        <taxon>Bacillati</taxon>
        <taxon>Bacillota</taxon>
        <taxon>Clostridia</taxon>
        <taxon>Eubacteriales</taxon>
        <taxon>Oscillospiraceae</taxon>
        <taxon>Faecalibacterium</taxon>
    </lineage>
</organism>
<dbReference type="KEGG" id="fpr:FP2_17270"/>
<dbReference type="STRING" id="718252.FP2_17270"/>
<evidence type="ECO:0000313" key="1">
    <source>
        <dbReference type="EMBL" id="CBK99173.1"/>
    </source>
</evidence>
<sequence length="75" mass="9015">MAHHFGGFFVQTLQPLTQRRQRLFLYRNVLFAGELWAYDRVTMNVPVYTEPPLTHIPMTTTMKYNRNQFQFITSF</sequence>
<reference evidence="1 2" key="1">
    <citation type="submission" date="2010-03" db="EMBL/GenBank/DDBJ databases">
        <title>The genome sequence of Faecalibacterium prausnitzii L2/6.</title>
        <authorList>
            <consortium name="metaHIT consortium -- http://www.metahit.eu/"/>
            <person name="Pajon A."/>
            <person name="Turner K."/>
            <person name="Parkhill J."/>
            <person name="Duncan S."/>
            <person name="Flint H."/>
        </authorList>
    </citation>
    <scope>NUCLEOTIDE SEQUENCE [LARGE SCALE GENOMIC DNA]</scope>
    <source>
        <strain evidence="2">L2-6</strain>
    </source>
</reference>
<keyword evidence="2" id="KW-1185">Reference proteome</keyword>
<protein>
    <submittedName>
        <fullName evidence="1">Uncharacterized protein</fullName>
    </submittedName>
</protein>
<dbReference type="Proteomes" id="UP000008804">
    <property type="component" value="Chromosome"/>
</dbReference>
<dbReference type="EMBL" id="FP929045">
    <property type="protein sequence ID" value="CBK99173.1"/>
    <property type="molecule type" value="Genomic_DNA"/>
</dbReference>
<reference evidence="1 2" key="2">
    <citation type="submission" date="2010-03" db="EMBL/GenBank/DDBJ databases">
        <authorList>
            <person name="Pajon A."/>
        </authorList>
    </citation>
    <scope>NUCLEOTIDE SEQUENCE [LARGE SCALE GENOMIC DNA]</scope>
    <source>
        <strain evidence="2">L2-6</strain>
    </source>
</reference>
<proteinExistence type="predicted"/>
<dbReference type="AlphaFoldDB" id="D4JYS4"/>
<evidence type="ECO:0000313" key="2">
    <source>
        <dbReference type="Proteomes" id="UP000008804"/>
    </source>
</evidence>
<name>D4JYS4_9FIRM</name>
<dbReference type="HOGENOM" id="CLU_2665679_0_0_9"/>